<evidence type="ECO:0000313" key="2">
    <source>
        <dbReference type="Proteomes" id="UP001310386"/>
    </source>
</evidence>
<dbReference type="Proteomes" id="UP001310386">
    <property type="component" value="Unassembled WGS sequence"/>
</dbReference>
<proteinExistence type="predicted"/>
<sequence>MDEQRDSTCIICKQEKSDGIKIYFRFICSDCEKEMVQTDVQDTKYLFFIDRMRQIWDQKNA</sequence>
<gene>
    <name evidence="1" type="ORF">VF724_12005</name>
</gene>
<accession>A0ABU5ZIU0</accession>
<organism evidence="1 2">
    <name type="scientific">Ferviditalea candida</name>
    <dbReference type="NCBI Taxonomy" id="3108399"/>
    <lineage>
        <taxon>Bacteria</taxon>
        <taxon>Bacillati</taxon>
        <taxon>Bacillota</taxon>
        <taxon>Bacilli</taxon>
        <taxon>Bacillales</taxon>
        <taxon>Paenibacillaceae</taxon>
        <taxon>Ferviditalea</taxon>
    </lineage>
</organism>
<keyword evidence="2" id="KW-1185">Reference proteome</keyword>
<dbReference type="Pfam" id="PF10764">
    <property type="entry name" value="Gin"/>
    <property type="match status" value="1"/>
</dbReference>
<dbReference type="InterPro" id="IPR019700">
    <property type="entry name" value="Sigma-G_inhibitor_Gin"/>
</dbReference>
<protein>
    <submittedName>
        <fullName evidence="1">Sigma factor G inhibitor Gin</fullName>
    </submittedName>
</protein>
<name>A0ABU5ZIU0_9BACL</name>
<comment type="caution">
    <text evidence="1">The sequence shown here is derived from an EMBL/GenBank/DDBJ whole genome shotgun (WGS) entry which is preliminary data.</text>
</comment>
<reference evidence="1" key="1">
    <citation type="submission" date="2023-12" db="EMBL/GenBank/DDBJ databases">
        <title>Fervidustalea candida gen. nov., sp. nov., a novel member of the family Paenibacillaceae isolated from a geothermal area.</title>
        <authorList>
            <person name="Li W.-J."/>
            <person name="Jiao J.-Y."/>
            <person name="Chen Y."/>
        </authorList>
    </citation>
    <scope>NUCLEOTIDE SEQUENCE</scope>
    <source>
        <strain evidence="1">SYSU GA230002</strain>
    </source>
</reference>
<dbReference type="EMBL" id="JAYJLD010000016">
    <property type="protein sequence ID" value="MEB3102385.1"/>
    <property type="molecule type" value="Genomic_DNA"/>
</dbReference>
<evidence type="ECO:0000313" key="1">
    <source>
        <dbReference type="EMBL" id="MEB3102385.1"/>
    </source>
</evidence>
<dbReference type="RefSeq" id="WP_371754504.1">
    <property type="nucleotide sequence ID" value="NZ_JAYJLD010000016.1"/>
</dbReference>